<dbReference type="AlphaFoldDB" id="A0A1I8BQU9"/>
<organism evidence="2 3">
    <name type="scientific">Meloidogyne hapla</name>
    <name type="common">Root-knot nematode worm</name>
    <dbReference type="NCBI Taxonomy" id="6305"/>
    <lineage>
        <taxon>Eukaryota</taxon>
        <taxon>Metazoa</taxon>
        <taxon>Ecdysozoa</taxon>
        <taxon>Nematoda</taxon>
        <taxon>Chromadorea</taxon>
        <taxon>Rhabditida</taxon>
        <taxon>Tylenchina</taxon>
        <taxon>Tylenchomorpha</taxon>
        <taxon>Tylenchoidea</taxon>
        <taxon>Meloidogynidae</taxon>
        <taxon>Meloidogyninae</taxon>
        <taxon>Meloidogyne</taxon>
    </lineage>
</organism>
<reference evidence="3" key="1">
    <citation type="submission" date="2016-11" db="UniProtKB">
        <authorList>
            <consortium name="WormBaseParasite"/>
        </authorList>
    </citation>
    <scope>IDENTIFICATION</scope>
</reference>
<proteinExistence type="predicted"/>
<name>A0A1I8BQU9_MELHA</name>
<accession>A0A1I8BQU9</accession>
<sequence>MVGTRNNPRNFRAMNQQQKEAKQQNKKLRQQQATIASNAAKRKREETEESPRPSTPVPKTREESTQTNTKESCDASTQTEVKESCESSTQTHESTAFATANLLMMQSRIKMFEEANSRLIKLNEELVTKMRITNATTPPSLNWEIDKQGIGQKKLKGNSVKKIIVKRHDLALLIADIPKRRKWEELLFSIALCFRLSRAKDLNDKGLEKFNEVCRKIIISFNEFLGKITPKMHYLLHMTEFSREYKWVGVLSDQCLESVHAKFNSLVKCR</sequence>
<protein>
    <submittedName>
        <fullName evidence="3">DUF4218 domain-containing protein</fullName>
    </submittedName>
</protein>
<feature type="region of interest" description="Disordered" evidence="1">
    <location>
        <begin position="1"/>
        <end position="93"/>
    </location>
</feature>
<evidence type="ECO:0000313" key="2">
    <source>
        <dbReference type="Proteomes" id="UP000095281"/>
    </source>
</evidence>
<keyword evidence="2" id="KW-1185">Reference proteome</keyword>
<dbReference type="Proteomes" id="UP000095281">
    <property type="component" value="Unplaced"/>
</dbReference>
<dbReference type="WBParaSite" id="MhA1_Contig407.frz3.gene5">
    <property type="protein sequence ID" value="MhA1_Contig407.frz3.gene5"/>
    <property type="gene ID" value="MhA1_Contig407.frz3.gene5"/>
</dbReference>
<evidence type="ECO:0000256" key="1">
    <source>
        <dbReference type="SAM" id="MobiDB-lite"/>
    </source>
</evidence>
<evidence type="ECO:0000313" key="3">
    <source>
        <dbReference type="WBParaSite" id="MhA1_Contig407.frz3.gene5"/>
    </source>
</evidence>
<feature type="compositionally biased region" description="Polar residues" evidence="1">
    <location>
        <begin position="65"/>
        <end position="79"/>
    </location>
</feature>